<dbReference type="Proteomes" id="UP001497680">
    <property type="component" value="Unassembled WGS sequence"/>
</dbReference>
<proteinExistence type="predicted"/>
<evidence type="ECO:0000313" key="1">
    <source>
        <dbReference type="EMBL" id="KAI6085827.1"/>
    </source>
</evidence>
<sequence>MSGLEIFGAVITGIQTVASVLGSVHDALQNAKELPAILEGYKKELEVCAIIVNNVQGEPALQNSNMELAIINLGACVGALEKQLQSMDKGRKGARAIAYQLVHGSRDKDAIGNLMSRLGRAKDSLTALISVGDAGKLRNLGVQLEQASLASPNATTAGAASSRVIRDNETSDSAFMLNAPVIRNGANVDLWRDIAHVEVMRNTASGSSHMINYANSIENIEYLSNLFLEEERKRVELIEASKKSKDSD</sequence>
<gene>
    <name evidence="1" type="ORF">F4821DRAFT_239685</name>
</gene>
<name>A0ACC0CZR6_9PEZI</name>
<organism evidence="1 2">
    <name type="scientific">Hypoxylon rubiginosum</name>
    <dbReference type="NCBI Taxonomy" id="110542"/>
    <lineage>
        <taxon>Eukaryota</taxon>
        <taxon>Fungi</taxon>
        <taxon>Dikarya</taxon>
        <taxon>Ascomycota</taxon>
        <taxon>Pezizomycotina</taxon>
        <taxon>Sordariomycetes</taxon>
        <taxon>Xylariomycetidae</taxon>
        <taxon>Xylariales</taxon>
        <taxon>Hypoxylaceae</taxon>
        <taxon>Hypoxylon</taxon>
    </lineage>
</organism>
<accession>A0ACC0CZR6</accession>
<protein>
    <submittedName>
        <fullName evidence="1">Uncharacterized protein</fullName>
    </submittedName>
</protein>
<dbReference type="EMBL" id="MU394321">
    <property type="protein sequence ID" value="KAI6085827.1"/>
    <property type="molecule type" value="Genomic_DNA"/>
</dbReference>
<keyword evidence="2" id="KW-1185">Reference proteome</keyword>
<reference evidence="1 2" key="1">
    <citation type="journal article" date="2022" name="New Phytol.">
        <title>Ecological generalism drives hyperdiversity of secondary metabolite gene clusters in xylarialean endophytes.</title>
        <authorList>
            <person name="Franco M.E.E."/>
            <person name="Wisecaver J.H."/>
            <person name="Arnold A.E."/>
            <person name="Ju Y.M."/>
            <person name="Slot J.C."/>
            <person name="Ahrendt S."/>
            <person name="Moore L.P."/>
            <person name="Eastman K.E."/>
            <person name="Scott K."/>
            <person name="Konkel Z."/>
            <person name="Mondo S.J."/>
            <person name="Kuo A."/>
            <person name="Hayes R.D."/>
            <person name="Haridas S."/>
            <person name="Andreopoulos B."/>
            <person name="Riley R."/>
            <person name="LaButti K."/>
            <person name="Pangilinan J."/>
            <person name="Lipzen A."/>
            <person name="Amirebrahimi M."/>
            <person name="Yan J."/>
            <person name="Adam C."/>
            <person name="Keymanesh K."/>
            <person name="Ng V."/>
            <person name="Louie K."/>
            <person name="Northen T."/>
            <person name="Drula E."/>
            <person name="Henrissat B."/>
            <person name="Hsieh H.M."/>
            <person name="Youens-Clark K."/>
            <person name="Lutzoni F."/>
            <person name="Miadlikowska J."/>
            <person name="Eastwood D.C."/>
            <person name="Hamelin R.C."/>
            <person name="Grigoriev I.V."/>
            <person name="U'Ren J.M."/>
        </authorList>
    </citation>
    <scope>NUCLEOTIDE SEQUENCE [LARGE SCALE GENOMIC DNA]</scope>
    <source>
        <strain evidence="1 2">ER1909</strain>
    </source>
</reference>
<evidence type="ECO:0000313" key="2">
    <source>
        <dbReference type="Proteomes" id="UP001497680"/>
    </source>
</evidence>
<comment type="caution">
    <text evidence="1">The sequence shown here is derived from an EMBL/GenBank/DDBJ whole genome shotgun (WGS) entry which is preliminary data.</text>
</comment>